<dbReference type="Gene3D" id="1.10.238.270">
    <property type="match status" value="2"/>
</dbReference>
<dbReference type="PANTHER" id="PTHR21066">
    <property type="entry name" value="ODORANT-BINDING PROTEIN 59A-RELATED"/>
    <property type="match status" value="1"/>
</dbReference>
<dbReference type="EnsemblMetazoa" id="ASTEI02907-RA">
    <property type="protein sequence ID" value="ASTEI02907-PA"/>
    <property type="gene ID" value="ASTEI02907"/>
</dbReference>
<keyword evidence="5" id="KW-0716">Sensory transduction</keyword>
<dbReference type="InterPro" id="IPR036728">
    <property type="entry name" value="PBP_GOBP_sf"/>
</dbReference>
<dbReference type="VEuPathDB" id="VectorBase:ASTE002717"/>
<organism evidence="8 9">
    <name type="scientific">Anopheles stephensi</name>
    <name type="common">Indo-Pakistan malaria mosquito</name>
    <dbReference type="NCBI Taxonomy" id="30069"/>
    <lineage>
        <taxon>Eukaryota</taxon>
        <taxon>Metazoa</taxon>
        <taxon>Ecdysozoa</taxon>
        <taxon>Arthropoda</taxon>
        <taxon>Hexapoda</taxon>
        <taxon>Insecta</taxon>
        <taxon>Pterygota</taxon>
        <taxon>Neoptera</taxon>
        <taxon>Endopterygota</taxon>
        <taxon>Diptera</taxon>
        <taxon>Nematocera</taxon>
        <taxon>Culicoidea</taxon>
        <taxon>Culicidae</taxon>
        <taxon>Anophelinae</taxon>
        <taxon>Anopheles</taxon>
    </lineage>
</organism>
<dbReference type="VEuPathDB" id="VectorBase:ASTEI02907"/>
<keyword evidence="4" id="KW-0964">Secreted</keyword>
<comment type="subcellular location">
    <subcellularLocation>
        <location evidence="1">Secreted</location>
    </subcellularLocation>
</comment>
<evidence type="ECO:0000256" key="2">
    <source>
        <dbReference type="ARBA" id="ARBA00008098"/>
    </source>
</evidence>
<evidence type="ECO:0000256" key="1">
    <source>
        <dbReference type="ARBA" id="ARBA00004613"/>
    </source>
</evidence>
<dbReference type="STRING" id="30069.A0A182Y371"/>
<accession>A0A182Y371</accession>
<evidence type="ECO:0000256" key="3">
    <source>
        <dbReference type="ARBA" id="ARBA00022448"/>
    </source>
</evidence>
<evidence type="ECO:0000256" key="6">
    <source>
        <dbReference type="ARBA" id="ARBA00022725"/>
    </source>
</evidence>
<evidence type="ECO:0000313" key="9">
    <source>
        <dbReference type="Proteomes" id="UP000076408"/>
    </source>
</evidence>
<keyword evidence="6" id="KW-0552">Olfaction</keyword>
<name>A0A182Y371_ANOST</name>
<dbReference type="SMR" id="A0A182Y371"/>
<protein>
    <submittedName>
        <fullName evidence="8">Uncharacterized protein</fullName>
    </submittedName>
</protein>
<proteinExistence type="inferred from homology"/>
<evidence type="ECO:0000256" key="7">
    <source>
        <dbReference type="ARBA" id="ARBA00023157"/>
    </source>
</evidence>
<evidence type="ECO:0000256" key="4">
    <source>
        <dbReference type="ARBA" id="ARBA00022525"/>
    </source>
</evidence>
<sequence>MEVYSNEVFSCCRYEPFCNREASDKCSSELNPQLPTGSPDYTVCYVECVHRAMGYISDDGAVEVAKYVQFLERYDKGYQMVVGSAVKYCASIQDDIRRDVELMETKCNAFALLFHVCVAQLTLKSCPADRWLKGEICDKVKMGITPSQRKRLNRIIRAQAWKIATCCKQELFLDSGMLSSCFKTTDAEFPDNKLESVVCAFDCIYRDMGFLEQEYDINVEKLNACQAAHEDAYKETFANAVDHCPDDQGGDGAGGRNRVNGVQLVRGKFHACIATHVMKNCPAERWDGGRLCDRVKNGAPICDE</sequence>
<keyword evidence="9" id="KW-1185">Reference proteome</keyword>
<dbReference type="SUPFAM" id="SSF47565">
    <property type="entry name" value="Insect pheromone/odorant-binding proteins"/>
    <property type="match status" value="1"/>
</dbReference>
<keyword evidence="3" id="KW-0813">Transport</keyword>
<dbReference type="VEuPathDB" id="VectorBase:ASTEI20_035911"/>
<dbReference type="InterPro" id="IPR052295">
    <property type="entry name" value="Odorant-binding_protein"/>
</dbReference>
<dbReference type="PANTHER" id="PTHR21066:SF3">
    <property type="entry name" value="IP02236P"/>
    <property type="match status" value="1"/>
</dbReference>
<dbReference type="GO" id="GO:0007608">
    <property type="term" value="P:sensory perception of smell"/>
    <property type="evidence" value="ECO:0007669"/>
    <property type="project" value="UniProtKB-KW"/>
</dbReference>
<keyword evidence="7" id="KW-1015">Disulfide bond</keyword>
<reference evidence="9" key="1">
    <citation type="journal article" date="2014" name="Genome Biol.">
        <title>Genome analysis of a major urban malaria vector mosquito, Anopheles stephensi.</title>
        <authorList>
            <person name="Jiang X."/>
            <person name="Peery A."/>
            <person name="Hall A.B."/>
            <person name="Sharma A."/>
            <person name="Chen X.G."/>
            <person name="Waterhouse R.M."/>
            <person name="Komissarov A."/>
            <person name="Riehle M.M."/>
            <person name="Shouche Y."/>
            <person name="Sharakhova M.V."/>
            <person name="Lawson D."/>
            <person name="Pakpour N."/>
            <person name="Arensburger P."/>
            <person name="Davidson V.L."/>
            <person name="Eiglmeier K."/>
            <person name="Emrich S."/>
            <person name="George P."/>
            <person name="Kennedy R.C."/>
            <person name="Mane S.P."/>
            <person name="Maslen G."/>
            <person name="Oringanje C."/>
            <person name="Qi Y."/>
            <person name="Settlage R."/>
            <person name="Tojo M."/>
            <person name="Tubio J.M."/>
            <person name="Unger M.F."/>
            <person name="Wang B."/>
            <person name="Vernick K.D."/>
            <person name="Ribeiro J.M."/>
            <person name="James A.A."/>
            <person name="Michel K."/>
            <person name="Riehle M.A."/>
            <person name="Luckhart S."/>
            <person name="Sharakhov I.V."/>
            <person name="Tu Z."/>
        </authorList>
    </citation>
    <scope>NUCLEOTIDE SEQUENCE [LARGE SCALE GENOMIC DNA]</scope>
    <source>
        <strain evidence="9">Indian</strain>
    </source>
</reference>
<evidence type="ECO:0000313" key="8">
    <source>
        <dbReference type="EnsemblMetazoa" id="ASTEI02907-PA"/>
    </source>
</evidence>
<dbReference type="AlphaFoldDB" id="A0A182Y371"/>
<comment type="similarity">
    <text evidence="2">Belongs to the PBP/GOBP family.</text>
</comment>
<reference evidence="8" key="2">
    <citation type="submission" date="2020-05" db="UniProtKB">
        <authorList>
            <consortium name="EnsemblMetazoa"/>
        </authorList>
    </citation>
    <scope>IDENTIFICATION</scope>
    <source>
        <strain evidence="8">Indian</strain>
    </source>
</reference>
<dbReference type="VEuPathDB" id="VectorBase:ASTEI20_039654"/>
<dbReference type="GO" id="GO:0005576">
    <property type="term" value="C:extracellular region"/>
    <property type="evidence" value="ECO:0007669"/>
    <property type="project" value="UniProtKB-SubCell"/>
</dbReference>
<dbReference type="Proteomes" id="UP000076408">
    <property type="component" value="Unassembled WGS sequence"/>
</dbReference>
<evidence type="ECO:0000256" key="5">
    <source>
        <dbReference type="ARBA" id="ARBA00022606"/>
    </source>
</evidence>
<dbReference type="GO" id="GO:0005549">
    <property type="term" value="F:odorant binding"/>
    <property type="evidence" value="ECO:0007669"/>
    <property type="project" value="InterPro"/>
</dbReference>